<sequence>MGIGRKDMIINYPCVIPAKLAIRMSINPAPARQAGPVGT</sequence>
<name>G0AAN1_COLFT</name>
<dbReference type="KEGG" id="cfu:CFU_3501"/>
<reference evidence="1 2" key="5">
    <citation type="journal article" date="2011" name="ISME J.">
        <title>Dual transcriptional profiling of a bacterial/fungal confrontation: Collimonas fungivorans versus Aspergillus niger.</title>
        <authorList>
            <person name="Mela F."/>
            <person name="Fritsche K."/>
            <person name="de Boer W."/>
            <person name="van Veen J.A."/>
            <person name="de Graaff L.H."/>
            <person name="van den Berg M."/>
            <person name="Leveau J.H."/>
        </authorList>
    </citation>
    <scope>NUCLEOTIDE SEQUENCE [LARGE SCALE GENOMIC DNA]</scope>
    <source>
        <strain evidence="1 2">Ter331</strain>
    </source>
</reference>
<evidence type="ECO:0000313" key="2">
    <source>
        <dbReference type="Proteomes" id="UP000008392"/>
    </source>
</evidence>
<dbReference type="AlphaFoldDB" id="G0AAN1"/>
<keyword evidence="2" id="KW-1185">Reference proteome</keyword>
<evidence type="ECO:0000313" key="1">
    <source>
        <dbReference type="EMBL" id="AEK63325.1"/>
    </source>
</evidence>
<reference evidence="2" key="6">
    <citation type="submission" date="2011-05" db="EMBL/GenBank/DDBJ databases">
        <title>Complete sequence of Collimonas fungivorans Ter331.</title>
        <authorList>
            <person name="Leveau J.H."/>
        </authorList>
    </citation>
    <scope>NUCLEOTIDE SEQUENCE [LARGE SCALE GENOMIC DNA]</scope>
    <source>
        <strain evidence="2">Ter331</strain>
    </source>
</reference>
<organism evidence="1 2">
    <name type="scientific">Collimonas fungivorans (strain Ter331)</name>
    <dbReference type="NCBI Taxonomy" id="1005048"/>
    <lineage>
        <taxon>Bacteria</taxon>
        <taxon>Pseudomonadati</taxon>
        <taxon>Pseudomonadota</taxon>
        <taxon>Betaproteobacteria</taxon>
        <taxon>Burkholderiales</taxon>
        <taxon>Oxalobacteraceae</taxon>
        <taxon>Collimonas</taxon>
    </lineage>
</organism>
<gene>
    <name evidence="1" type="ordered locus">CFU_3501</name>
</gene>
<protein>
    <submittedName>
        <fullName evidence="1">Uncharacterized protein</fullName>
    </submittedName>
</protein>
<reference evidence="1 2" key="4">
    <citation type="journal article" date="2010" name="Environ. Microbiol.">
        <title>The bacterial genus Collimonas: mycophagy, weathering and other adaptive solutions to life in oligotrophic soil environments.</title>
        <authorList>
            <person name="Leveau J.H."/>
            <person name="Uroz S."/>
            <person name="de Boer W."/>
        </authorList>
    </citation>
    <scope>NUCLEOTIDE SEQUENCE [LARGE SCALE GENOMIC DNA]</scope>
    <source>
        <strain evidence="1 2">Ter331</strain>
    </source>
</reference>
<dbReference type="Proteomes" id="UP000008392">
    <property type="component" value="Chromosome"/>
</dbReference>
<dbReference type="EMBL" id="CP002745">
    <property type="protein sequence ID" value="AEK63325.1"/>
    <property type="molecule type" value="Genomic_DNA"/>
</dbReference>
<accession>G0AAN1</accession>
<reference evidence="1 2" key="3">
    <citation type="journal article" date="2008" name="FEMS Microbiol. Ecol.">
        <title>Identification and characterization of genes underlying chitinolysis in Collimonas fungivorans Ter331.</title>
        <authorList>
            <person name="Fritsche K."/>
            <person name="de Boer W."/>
            <person name="Gerards S."/>
            <person name="van den Berg M."/>
            <person name="van Veen J.A."/>
            <person name="Leveau J.H."/>
        </authorList>
    </citation>
    <scope>NUCLEOTIDE SEQUENCE [LARGE SCALE GENOMIC DNA]</scope>
    <source>
        <strain evidence="1 2">Ter331</strain>
    </source>
</reference>
<dbReference type="HOGENOM" id="CLU_3307947_0_0_4"/>
<reference evidence="1 2" key="1">
    <citation type="journal article" date="2004" name="Environ. Microbiol.">
        <title>Phylogeny-function analysis of (meta)genomic libraries: screening for expression of ribosomal RNA genes by large-insert library fluorescent in situ hybridization (LIL-FISH).</title>
        <authorList>
            <person name="Leveau J.H."/>
            <person name="Gerards S."/>
            <person name="de Boer W."/>
            <person name="van Veen J.A."/>
        </authorList>
    </citation>
    <scope>NUCLEOTIDE SEQUENCE [LARGE SCALE GENOMIC DNA]</scope>
    <source>
        <strain evidence="1 2">Ter331</strain>
    </source>
</reference>
<dbReference type="STRING" id="1005048.CFU_3501"/>
<reference evidence="1 2" key="2">
    <citation type="journal article" date="2006" name="J. Microbiol. Methods">
        <title>Genomic flank-sequencing of plasposon insertion sites for rapid identification of functional genes.</title>
        <authorList>
            <person name="Leveau J.H."/>
            <person name="Gerards S."/>
            <person name="Fritsche K."/>
            <person name="Zondag G."/>
            <person name="van Veen J.A."/>
        </authorList>
    </citation>
    <scope>NUCLEOTIDE SEQUENCE [LARGE SCALE GENOMIC DNA]</scope>
    <source>
        <strain evidence="1 2">Ter331</strain>
    </source>
</reference>
<proteinExistence type="predicted"/>